<evidence type="ECO:0000313" key="1">
    <source>
        <dbReference type="EMBL" id="SEB18764.1"/>
    </source>
</evidence>
<dbReference type="EMBL" id="FNRJ01000037">
    <property type="protein sequence ID" value="SEB18764.1"/>
    <property type="molecule type" value="Genomic_DNA"/>
</dbReference>
<dbReference type="Proteomes" id="UP000242469">
    <property type="component" value="Unassembled WGS sequence"/>
</dbReference>
<proteinExistence type="predicted"/>
<dbReference type="AlphaFoldDB" id="A0A1H4HAD3"/>
<name>A0A1H4HAD3_9GAMM</name>
<accession>A0A1H4HAD3</accession>
<evidence type="ECO:0000313" key="2">
    <source>
        <dbReference type="Proteomes" id="UP000242469"/>
    </source>
</evidence>
<gene>
    <name evidence="1" type="ORF">SAMN02745729_1375</name>
</gene>
<organism evidence="1 2">
    <name type="scientific">Marinobacterium iners DSM 11526</name>
    <dbReference type="NCBI Taxonomy" id="1122198"/>
    <lineage>
        <taxon>Bacteria</taxon>
        <taxon>Pseudomonadati</taxon>
        <taxon>Pseudomonadota</taxon>
        <taxon>Gammaproteobacteria</taxon>
        <taxon>Oceanospirillales</taxon>
        <taxon>Oceanospirillaceae</taxon>
        <taxon>Marinobacterium</taxon>
    </lineage>
</organism>
<protein>
    <submittedName>
        <fullName evidence="1">Uncharacterized protein</fullName>
    </submittedName>
</protein>
<dbReference type="RefSeq" id="WP_091828252.1">
    <property type="nucleotide sequence ID" value="NZ_FNRJ01000037.1"/>
</dbReference>
<keyword evidence="2" id="KW-1185">Reference proteome</keyword>
<dbReference type="STRING" id="1122198.SAMN02745729_1375"/>
<sequence>MSLPVNESKGRQIQKFGISATGYDNRPHTLSEYLTFSRTLLEKLQEIHPLFRRLAVLGKDDYQPISEDLEGLDALIVDGAIRSVDNLKDCQNLAPDGLPGPDTTNNIGFRVSYFSYADDAERSHRPVHEGGSNSLSEAATRVQSPAAAISDWPYPATATATCTYQPW</sequence>
<reference evidence="2" key="1">
    <citation type="submission" date="2016-10" db="EMBL/GenBank/DDBJ databases">
        <authorList>
            <person name="Varghese N."/>
            <person name="Submissions S."/>
        </authorList>
    </citation>
    <scope>NUCLEOTIDE SEQUENCE [LARGE SCALE GENOMIC DNA]</scope>
    <source>
        <strain evidence="2">DSM 11526</strain>
    </source>
</reference>